<accession>A0A8T1H0X4</accession>
<feature type="compositionally biased region" description="Basic and acidic residues" evidence="1">
    <location>
        <begin position="115"/>
        <end position="128"/>
    </location>
</feature>
<dbReference type="Proteomes" id="UP000736787">
    <property type="component" value="Unassembled WGS sequence"/>
</dbReference>
<organism evidence="3 4">
    <name type="scientific">Phytophthora cactorum</name>
    <dbReference type="NCBI Taxonomy" id="29920"/>
    <lineage>
        <taxon>Eukaryota</taxon>
        <taxon>Sar</taxon>
        <taxon>Stramenopiles</taxon>
        <taxon>Oomycota</taxon>
        <taxon>Peronosporomycetes</taxon>
        <taxon>Peronosporales</taxon>
        <taxon>Peronosporaceae</taxon>
        <taxon>Phytophthora</taxon>
    </lineage>
</organism>
<dbReference type="EMBL" id="RCMV01003269">
    <property type="protein sequence ID" value="KAG3199432.1"/>
    <property type="molecule type" value="Genomic_DNA"/>
</dbReference>
<feature type="compositionally biased region" description="Basic and acidic residues" evidence="1">
    <location>
        <begin position="156"/>
        <end position="174"/>
    </location>
</feature>
<evidence type="ECO:0000313" key="2">
    <source>
        <dbReference type="EMBL" id="KAG2946300.1"/>
    </source>
</evidence>
<dbReference type="AlphaFoldDB" id="A0A8T1H0X4"/>
<feature type="region of interest" description="Disordered" evidence="1">
    <location>
        <begin position="107"/>
        <end position="145"/>
    </location>
</feature>
<dbReference type="EMBL" id="RCMK01000161">
    <property type="protein sequence ID" value="KAG2946300.1"/>
    <property type="molecule type" value="Genomic_DNA"/>
</dbReference>
<evidence type="ECO:0000313" key="3">
    <source>
        <dbReference type="EMBL" id="KAG3199432.1"/>
    </source>
</evidence>
<feature type="region of interest" description="Disordered" evidence="1">
    <location>
        <begin position="179"/>
        <end position="225"/>
    </location>
</feature>
<dbReference type="VEuPathDB" id="FungiDB:PC110_g23496"/>
<proteinExistence type="predicted"/>
<feature type="region of interest" description="Disordered" evidence="1">
    <location>
        <begin position="1"/>
        <end position="86"/>
    </location>
</feature>
<feature type="region of interest" description="Disordered" evidence="1">
    <location>
        <begin position="155"/>
        <end position="174"/>
    </location>
</feature>
<evidence type="ECO:0000313" key="4">
    <source>
        <dbReference type="Proteomes" id="UP000760860"/>
    </source>
</evidence>
<evidence type="ECO:0000256" key="1">
    <source>
        <dbReference type="SAM" id="MobiDB-lite"/>
    </source>
</evidence>
<comment type="caution">
    <text evidence="3">The sequence shown here is derived from an EMBL/GenBank/DDBJ whole genome shotgun (WGS) entry which is preliminary data.</text>
</comment>
<name>A0A8T1H0X4_9STRA</name>
<sequence>MASRKRKYASIEEIEEAHQSPDEEESTGDRKRRKNRLNSALYRFRQRSAQVDGNERVGGNVQVRGSNGPPRSLIEQPLSSEVPPPAETVPVRVRVARHDPSADHVVQQAIADPEELQRQRRERQAEQARRRRAAMSASQQEQLNNLSVSAIAPIKKSTEQVKYRKNAKEGENAIVFWHERQLGEGAPEEREERQARNRLRHQESRSVVPSDERAERERLRRSGAR</sequence>
<gene>
    <name evidence="2" type="ORF">PC117_g7760</name>
    <name evidence="3" type="ORF">PC129_g24113</name>
</gene>
<reference evidence="3" key="1">
    <citation type="submission" date="2018-05" db="EMBL/GenBank/DDBJ databases">
        <title>Effector identification in a new, highly contiguous assembly of the strawberry crown rot pathogen Phytophthora cactorum.</title>
        <authorList>
            <person name="Armitage A.D."/>
            <person name="Nellist C.F."/>
            <person name="Bates H."/>
            <person name="Vickerstaff R.J."/>
            <person name="Harrison R.J."/>
        </authorList>
    </citation>
    <scope>NUCLEOTIDE SEQUENCE</scope>
    <source>
        <strain evidence="2">4040</strain>
        <strain evidence="3">P421</strain>
    </source>
</reference>
<dbReference type="Proteomes" id="UP000760860">
    <property type="component" value="Unassembled WGS sequence"/>
</dbReference>
<protein>
    <submittedName>
        <fullName evidence="3">Uncharacterized protein</fullName>
    </submittedName>
</protein>